<proteinExistence type="predicted"/>
<dbReference type="EMBL" id="CAJVPI010000534">
    <property type="protein sequence ID" value="CAG8547098.1"/>
    <property type="molecule type" value="Genomic_DNA"/>
</dbReference>
<accession>A0A9N9FM80</accession>
<name>A0A9N9FM80_9GLOM</name>
<evidence type="ECO:0000313" key="3">
    <source>
        <dbReference type="Proteomes" id="UP000789739"/>
    </source>
</evidence>
<organism evidence="2 3">
    <name type="scientific">Paraglomus brasilianum</name>
    <dbReference type="NCBI Taxonomy" id="144538"/>
    <lineage>
        <taxon>Eukaryota</taxon>
        <taxon>Fungi</taxon>
        <taxon>Fungi incertae sedis</taxon>
        <taxon>Mucoromycota</taxon>
        <taxon>Glomeromycotina</taxon>
        <taxon>Glomeromycetes</taxon>
        <taxon>Paraglomerales</taxon>
        <taxon>Paraglomeraceae</taxon>
        <taxon>Paraglomus</taxon>
    </lineage>
</organism>
<gene>
    <name evidence="2" type="ORF">PBRASI_LOCUS4891</name>
</gene>
<comment type="caution">
    <text evidence="2">The sequence shown here is derived from an EMBL/GenBank/DDBJ whole genome shotgun (WGS) entry which is preliminary data.</text>
</comment>
<protein>
    <submittedName>
        <fullName evidence="2">6604_t:CDS:1</fullName>
    </submittedName>
</protein>
<evidence type="ECO:0000256" key="1">
    <source>
        <dbReference type="SAM" id="MobiDB-lite"/>
    </source>
</evidence>
<dbReference type="Proteomes" id="UP000789739">
    <property type="component" value="Unassembled WGS sequence"/>
</dbReference>
<feature type="region of interest" description="Disordered" evidence="1">
    <location>
        <begin position="1"/>
        <end position="27"/>
    </location>
</feature>
<sequence length="174" mass="18646">MNKSARKPKEVDANSSSKEEQTSTRGFGSVMGPGEYCAVFEGAPLLCSNVLFQHSHATKGLFSSFPFSHNDFRELGLFETWESKSEEIKPGAIIGLESKCCKKLPTLLGNISITSSGSGLSASLDVSPEELSGVSLALSKETHESANGSLPMPKRTLALRCFKGLNQVFAVVIM</sequence>
<evidence type="ECO:0000313" key="2">
    <source>
        <dbReference type="EMBL" id="CAG8547098.1"/>
    </source>
</evidence>
<feature type="compositionally biased region" description="Basic and acidic residues" evidence="1">
    <location>
        <begin position="7"/>
        <end position="22"/>
    </location>
</feature>
<keyword evidence="3" id="KW-1185">Reference proteome</keyword>
<dbReference type="AlphaFoldDB" id="A0A9N9FM80"/>
<reference evidence="2" key="1">
    <citation type="submission" date="2021-06" db="EMBL/GenBank/DDBJ databases">
        <authorList>
            <person name="Kallberg Y."/>
            <person name="Tangrot J."/>
            <person name="Rosling A."/>
        </authorList>
    </citation>
    <scope>NUCLEOTIDE SEQUENCE</scope>
    <source>
        <strain evidence="2">BR232B</strain>
    </source>
</reference>